<name>V6MDS1_9BACL</name>
<proteinExistence type="predicted"/>
<gene>
    <name evidence="1" type="ORF">T458_05235</name>
</gene>
<sequence length="148" mass="16660">MKVTDQLSALLPTASIAYAERMNMPYLGYHLLRETLTQTLLGESESPILYWVGKNMGRKIPIQSANGIILPFIRLGLGQLDLLKESEQHLHYSLSHTIYPYMSQERLSRTLSLECGVIAGAIEEWQGKETLVQMELGQKGSVQIHVSF</sequence>
<protein>
    <recommendedName>
        <fullName evidence="3">DUF2507 domain-containing protein</fullName>
    </recommendedName>
</protein>
<dbReference type="AlphaFoldDB" id="V6MDS1"/>
<dbReference type="Pfam" id="PF10702">
    <property type="entry name" value="DUF2507"/>
    <property type="match status" value="1"/>
</dbReference>
<dbReference type="PATRIC" id="fig|1408254.3.peg.1054"/>
<dbReference type="eggNOG" id="COG1719">
    <property type="taxonomic scope" value="Bacteria"/>
</dbReference>
<dbReference type="STRING" id="1408254.T458_05235"/>
<dbReference type="Proteomes" id="UP000017973">
    <property type="component" value="Unassembled WGS sequence"/>
</dbReference>
<dbReference type="HOGENOM" id="CLU_099404_0_0_9"/>
<dbReference type="RefSeq" id="WP_023555103.1">
    <property type="nucleotide sequence ID" value="NZ_KI629782.1"/>
</dbReference>
<keyword evidence="2" id="KW-1185">Reference proteome</keyword>
<accession>V6MDS1</accession>
<organism evidence="1 2">
    <name type="scientific">Brevibacillus panacihumi W25</name>
    <dbReference type="NCBI Taxonomy" id="1408254"/>
    <lineage>
        <taxon>Bacteria</taxon>
        <taxon>Bacillati</taxon>
        <taxon>Bacillota</taxon>
        <taxon>Bacilli</taxon>
        <taxon>Bacillales</taxon>
        <taxon>Paenibacillaceae</taxon>
        <taxon>Brevibacillus</taxon>
    </lineage>
</organism>
<dbReference type="OrthoDB" id="2965348at2"/>
<dbReference type="EMBL" id="AYJU01000001">
    <property type="protein sequence ID" value="EST56686.1"/>
    <property type="molecule type" value="Genomic_DNA"/>
</dbReference>
<comment type="caution">
    <text evidence="1">The sequence shown here is derived from an EMBL/GenBank/DDBJ whole genome shotgun (WGS) entry which is preliminary data.</text>
</comment>
<dbReference type="InterPro" id="IPR024096">
    <property type="entry name" value="NO_sig/Golgi_transp_ligand-bd"/>
</dbReference>
<dbReference type="SUPFAM" id="SSF111126">
    <property type="entry name" value="Ligand-binding domain in the NO signalling and Golgi transport"/>
    <property type="match status" value="1"/>
</dbReference>
<evidence type="ECO:0000313" key="2">
    <source>
        <dbReference type="Proteomes" id="UP000017973"/>
    </source>
</evidence>
<dbReference type="Gene3D" id="3.30.1380.20">
    <property type="entry name" value="Trafficking protein particle complex subunit 3"/>
    <property type="match status" value="1"/>
</dbReference>
<dbReference type="InterPro" id="IPR019642">
    <property type="entry name" value="DUF2507"/>
</dbReference>
<evidence type="ECO:0000313" key="1">
    <source>
        <dbReference type="EMBL" id="EST56686.1"/>
    </source>
</evidence>
<evidence type="ECO:0008006" key="3">
    <source>
        <dbReference type="Google" id="ProtNLM"/>
    </source>
</evidence>
<reference evidence="1 2" key="1">
    <citation type="journal article" date="2014" name="Genome Announc.">
        <title>Draft Genome Sequence of Brevibacillus panacihumi Strain W25, a Halotolerant Hydrocarbon-Degrading Bacterium.</title>
        <authorList>
            <person name="Wang X."/>
            <person name="Jin D."/>
            <person name="Zhou L."/>
            <person name="Wu L."/>
            <person name="An W."/>
            <person name="Chen Y."/>
            <person name="Zhao L."/>
        </authorList>
    </citation>
    <scope>NUCLEOTIDE SEQUENCE [LARGE SCALE GENOMIC DNA]</scope>
    <source>
        <strain evidence="1 2">W25</strain>
    </source>
</reference>